<sequence length="145" mass="15560">MSGFSYRDQGLPTDPLQIQHISITPDPPKQGAVLKAVITATVQEEMTDGAYIDVTVKLGLIKLFSKTYNLFEKLKGDTSEGWSLTATPGVAGEPIKPGDIELTLTRDLKDVPHAKFTVQARAFTAADDDLAAIDFTVDLMAPPAG</sequence>
<dbReference type="RefSeq" id="WP_069918171.1">
    <property type="nucleotide sequence ID" value="NZ_MEHK01000001.1"/>
</dbReference>
<gene>
    <name evidence="3" type="ORF">BGK67_00455</name>
</gene>
<dbReference type="EMBL" id="MEHK01000001">
    <property type="protein sequence ID" value="OEJ30056.1"/>
    <property type="molecule type" value="Genomic_DNA"/>
</dbReference>
<dbReference type="OrthoDB" id="4251310at2"/>
<keyword evidence="1" id="KW-0732">Signal</keyword>
<dbReference type="Gene3D" id="2.70.220.10">
    <property type="entry name" value="Ganglioside GM2 activator"/>
    <property type="match status" value="1"/>
</dbReference>
<feature type="domain" description="MD-2-related lipid-recognition" evidence="2">
    <location>
        <begin position="6"/>
        <end position="137"/>
    </location>
</feature>
<reference evidence="3 4" key="1">
    <citation type="submission" date="2016-08" db="EMBL/GenBank/DDBJ databases">
        <title>The complete genome of Streptomyces subrutilus 10-1-1.</title>
        <authorList>
            <person name="Chen X."/>
        </authorList>
    </citation>
    <scope>NUCLEOTIDE SEQUENCE [LARGE SCALE GENOMIC DNA]</scope>
    <source>
        <strain evidence="3 4">10-1-1</strain>
    </source>
</reference>
<dbReference type="InterPro" id="IPR003172">
    <property type="entry name" value="ML_dom"/>
</dbReference>
<dbReference type="SMART" id="SM00737">
    <property type="entry name" value="ML"/>
    <property type="match status" value="1"/>
</dbReference>
<comment type="caution">
    <text evidence="3">The sequence shown here is derived from an EMBL/GenBank/DDBJ whole genome shotgun (WGS) entry which is preliminary data.</text>
</comment>
<proteinExistence type="predicted"/>
<dbReference type="AlphaFoldDB" id="A0A1E5PKG3"/>
<protein>
    <recommendedName>
        <fullName evidence="2">MD-2-related lipid-recognition domain-containing protein</fullName>
    </recommendedName>
</protein>
<keyword evidence="4" id="KW-1185">Reference proteome</keyword>
<organism evidence="3 4">
    <name type="scientific">Streptomyces subrutilus</name>
    <dbReference type="NCBI Taxonomy" id="36818"/>
    <lineage>
        <taxon>Bacteria</taxon>
        <taxon>Bacillati</taxon>
        <taxon>Actinomycetota</taxon>
        <taxon>Actinomycetes</taxon>
        <taxon>Kitasatosporales</taxon>
        <taxon>Streptomycetaceae</taxon>
        <taxon>Streptomyces</taxon>
    </lineage>
</organism>
<evidence type="ECO:0000313" key="4">
    <source>
        <dbReference type="Proteomes" id="UP000095705"/>
    </source>
</evidence>
<dbReference type="SMR" id="A0A1E5PKG3"/>
<accession>A0A1E5PKG3</accession>
<evidence type="ECO:0000313" key="3">
    <source>
        <dbReference type="EMBL" id="OEJ30056.1"/>
    </source>
</evidence>
<evidence type="ECO:0000259" key="2">
    <source>
        <dbReference type="SMART" id="SM00737"/>
    </source>
</evidence>
<dbReference type="STRING" id="36818.BGK67_00455"/>
<dbReference type="InterPro" id="IPR036846">
    <property type="entry name" value="GM2-AP_sf"/>
</dbReference>
<evidence type="ECO:0000256" key="1">
    <source>
        <dbReference type="ARBA" id="ARBA00022729"/>
    </source>
</evidence>
<dbReference type="Proteomes" id="UP000095705">
    <property type="component" value="Unassembled WGS sequence"/>
</dbReference>
<name>A0A1E5PKG3_9ACTN</name>
<dbReference type="Pfam" id="PF02221">
    <property type="entry name" value="E1_DerP2_DerF2"/>
    <property type="match status" value="1"/>
</dbReference>